<sequence>MFINLLMTNHHTQLAKKIKTGEVTQSRHSEPSANLCKRLNCRGKSWPTGPSQ</sequence>
<name>A0AAD6LK22_9ROSI</name>
<dbReference type="AlphaFoldDB" id="A0AAD6LK22"/>
<accession>A0AAD6LK22</accession>
<gene>
    <name evidence="1" type="ORF">NC653_038687</name>
</gene>
<dbReference type="Proteomes" id="UP001164929">
    <property type="component" value="Chromosome 17"/>
</dbReference>
<organism evidence="1 2">
    <name type="scientific">Populus alba x Populus x berolinensis</name>
    <dbReference type="NCBI Taxonomy" id="444605"/>
    <lineage>
        <taxon>Eukaryota</taxon>
        <taxon>Viridiplantae</taxon>
        <taxon>Streptophyta</taxon>
        <taxon>Embryophyta</taxon>
        <taxon>Tracheophyta</taxon>
        <taxon>Spermatophyta</taxon>
        <taxon>Magnoliopsida</taxon>
        <taxon>eudicotyledons</taxon>
        <taxon>Gunneridae</taxon>
        <taxon>Pentapetalae</taxon>
        <taxon>rosids</taxon>
        <taxon>fabids</taxon>
        <taxon>Malpighiales</taxon>
        <taxon>Salicaceae</taxon>
        <taxon>Saliceae</taxon>
        <taxon>Populus</taxon>
    </lineage>
</organism>
<evidence type="ECO:0000313" key="2">
    <source>
        <dbReference type="Proteomes" id="UP001164929"/>
    </source>
</evidence>
<protein>
    <submittedName>
        <fullName evidence="1">Uncharacterized protein</fullName>
    </submittedName>
</protein>
<reference evidence="1" key="1">
    <citation type="journal article" date="2023" name="Mol. Ecol. Resour.">
        <title>Chromosome-level genome assembly of a triploid poplar Populus alba 'Berolinensis'.</title>
        <authorList>
            <person name="Chen S."/>
            <person name="Yu Y."/>
            <person name="Wang X."/>
            <person name="Wang S."/>
            <person name="Zhang T."/>
            <person name="Zhou Y."/>
            <person name="He R."/>
            <person name="Meng N."/>
            <person name="Wang Y."/>
            <person name="Liu W."/>
            <person name="Liu Z."/>
            <person name="Liu J."/>
            <person name="Guo Q."/>
            <person name="Huang H."/>
            <person name="Sederoff R.R."/>
            <person name="Wang G."/>
            <person name="Qu G."/>
            <person name="Chen S."/>
        </authorList>
    </citation>
    <scope>NUCLEOTIDE SEQUENCE</scope>
    <source>
        <strain evidence="1">SC-2020</strain>
    </source>
</reference>
<keyword evidence="2" id="KW-1185">Reference proteome</keyword>
<dbReference type="EMBL" id="JAQIZT010000017">
    <property type="protein sequence ID" value="KAJ6960741.1"/>
    <property type="molecule type" value="Genomic_DNA"/>
</dbReference>
<proteinExistence type="predicted"/>
<evidence type="ECO:0000313" key="1">
    <source>
        <dbReference type="EMBL" id="KAJ6960741.1"/>
    </source>
</evidence>
<comment type="caution">
    <text evidence="1">The sequence shown here is derived from an EMBL/GenBank/DDBJ whole genome shotgun (WGS) entry which is preliminary data.</text>
</comment>